<dbReference type="AlphaFoldDB" id="A0A2S6HNH5"/>
<proteinExistence type="predicted"/>
<dbReference type="RefSeq" id="WP_104438370.1">
    <property type="nucleotide sequence ID" value="NZ_PTJA01000011.1"/>
</dbReference>
<evidence type="ECO:0000256" key="1">
    <source>
        <dbReference type="SAM" id="Coils"/>
    </source>
</evidence>
<feature type="coiled-coil region" evidence="1">
    <location>
        <begin position="284"/>
        <end position="311"/>
    </location>
</feature>
<organism evidence="2 3">
    <name type="scientific">Lacrimispora xylanisolvens</name>
    <dbReference type="NCBI Taxonomy" id="384636"/>
    <lineage>
        <taxon>Bacteria</taxon>
        <taxon>Bacillati</taxon>
        <taxon>Bacillota</taxon>
        <taxon>Clostridia</taxon>
        <taxon>Lachnospirales</taxon>
        <taxon>Lachnospiraceae</taxon>
        <taxon>Lacrimispora</taxon>
    </lineage>
</organism>
<dbReference type="Proteomes" id="UP000237749">
    <property type="component" value="Unassembled WGS sequence"/>
</dbReference>
<accession>A0A2S6HNH5</accession>
<evidence type="ECO:0000313" key="2">
    <source>
        <dbReference type="EMBL" id="PPK79074.1"/>
    </source>
</evidence>
<gene>
    <name evidence="2" type="ORF">BXY41_11110</name>
</gene>
<dbReference type="EMBL" id="PTJA01000011">
    <property type="protein sequence ID" value="PPK79074.1"/>
    <property type="molecule type" value="Genomic_DNA"/>
</dbReference>
<name>A0A2S6HNH5_9FIRM</name>
<dbReference type="Pfam" id="PF14199">
    <property type="entry name" value="DUF4317"/>
    <property type="match status" value="1"/>
</dbReference>
<protein>
    <submittedName>
        <fullName evidence="2">Uncharacterized protein DUF4317</fullName>
    </submittedName>
</protein>
<reference evidence="2 3" key="1">
    <citation type="submission" date="2018-02" db="EMBL/GenBank/DDBJ databases">
        <title>Genomic Encyclopedia of Archaeal and Bacterial Type Strains, Phase II (KMG-II): from individual species to whole genera.</title>
        <authorList>
            <person name="Goeker M."/>
        </authorList>
    </citation>
    <scope>NUCLEOTIDE SEQUENCE [LARGE SCALE GENOMIC DNA]</scope>
    <source>
        <strain evidence="2 3">DSM 3808</strain>
    </source>
</reference>
<keyword evidence="1" id="KW-0175">Coiled coil</keyword>
<comment type="caution">
    <text evidence="2">The sequence shown here is derived from an EMBL/GenBank/DDBJ whole genome shotgun (WGS) entry which is preliminary data.</text>
</comment>
<sequence>MNKKEASELKKLFTPANCAISRICGCYVDAEKNKRTELKEAFLSLPEEEAFKYFTIFKSALSGTLGKNLVNMEFPLHTEEEGGTQNFLLKLRDSQLKDDSLIEEFYDKVIASYDYGENYYIILIHCAYDIPARSSDGLEMYDASDFVYEFIQCTICPVKLSKAGLCYNSQANVIENRNRDWIVEAPETGFLFPAFTDRNTDIHGLVYYSKNPELLPERMIDELLGCVIPMTAKSQKETFQTIIEETLGENCDFETVKNIHETINEMLEETKDEPAPFTIDKYQMKKLLENNGASQEKLEELEQRFTQDEQEKNPGFLASNIVNARSFEIKTTDVSIKVAPDKTYLVENRMIEGRPCIVIGISEHVEINGITVRPIAAQHSYEEEPEE</sequence>
<keyword evidence="3" id="KW-1185">Reference proteome</keyword>
<evidence type="ECO:0000313" key="3">
    <source>
        <dbReference type="Proteomes" id="UP000237749"/>
    </source>
</evidence>
<dbReference type="OrthoDB" id="1642058at2"/>
<dbReference type="InterPro" id="IPR025466">
    <property type="entry name" value="DUF4317"/>
</dbReference>